<feature type="domain" description="Lipocalin/cytosolic fatty-acid binding" evidence="5">
    <location>
        <begin position="29"/>
        <end position="168"/>
    </location>
</feature>
<dbReference type="AlphaFoldDB" id="A0A9B0T551"/>
<dbReference type="GeneID" id="102836527"/>
<dbReference type="RefSeq" id="XP_006835766.1">
    <property type="nucleotide sequence ID" value="XM_006835703.1"/>
</dbReference>
<gene>
    <name evidence="7" type="primary">LOC102836527</name>
</gene>
<proteinExistence type="inferred from homology"/>
<dbReference type="GO" id="GO:0036094">
    <property type="term" value="F:small molecule binding"/>
    <property type="evidence" value="ECO:0007669"/>
    <property type="project" value="InterPro"/>
</dbReference>
<dbReference type="GO" id="GO:0005549">
    <property type="term" value="F:odorant binding"/>
    <property type="evidence" value="ECO:0007669"/>
    <property type="project" value="TreeGrafter"/>
</dbReference>
<keyword evidence="6" id="KW-1185">Reference proteome</keyword>
<protein>
    <submittedName>
        <fullName evidence="7">Odorant-binding protein-like</fullName>
    </submittedName>
</protein>
<feature type="chain" id="PRO_5039192640" evidence="4">
    <location>
        <begin position="17"/>
        <end position="175"/>
    </location>
</feature>
<evidence type="ECO:0000313" key="7">
    <source>
        <dbReference type="RefSeq" id="XP_006835766.1"/>
    </source>
</evidence>
<dbReference type="Gene3D" id="2.40.128.20">
    <property type="match status" value="1"/>
</dbReference>
<evidence type="ECO:0000256" key="3">
    <source>
        <dbReference type="ARBA" id="ARBA00022525"/>
    </source>
</evidence>
<keyword evidence="3" id="KW-0964">Secreted</keyword>
<reference evidence="7" key="1">
    <citation type="submission" date="2025-08" db="UniProtKB">
        <authorList>
            <consortium name="RefSeq"/>
        </authorList>
    </citation>
    <scope>IDENTIFICATION</scope>
    <source>
        <tissue evidence="7">Spleen</tissue>
    </source>
</reference>
<dbReference type="Pfam" id="PF00061">
    <property type="entry name" value="Lipocalin"/>
    <property type="match status" value="1"/>
</dbReference>
<comment type="subcellular location">
    <subcellularLocation>
        <location evidence="1">Secreted</location>
    </subcellularLocation>
</comment>
<organism evidence="6 7">
    <name type="scientific">Chrysochloris asiatica</name>
    <name type="common">Cape golden mole</name>
    <dbReference type="NCBI Taxonomy" id="185453"/>
    <lineage>
        <taxon>Eukaryota</taxon>
        <taxon>Metazoa</taxon>
        <taxon>Chordata</taxon>
        <taxon>Craniata</taxon>
        <taxon>Vertebrata</taxon>
        <taxon>Euteleostomi</taxon>
        <taxon>Mammalia</taxon>
        <taxon>Eutheria</taxon>
        <taxon>Afrotheria</taxon>
        <taxon>Chrysochloridae</taxon>
        <taxon>Chrysochlorinae</taxon>
        <taxon>Chrysochloris</taxon>
    </lineage>
</organism>
<evidence type="ECO:0000313" key="6">
    <source>
        <dbReference type="Proteomes" id="UP000504623"/>
    </source>
</evidence>
<dbReference type="InterPro" id="IPR012674">
    <property type="entry name" value="Calycin"/>
</dbReference>
<dbReference type="InterPro" id="IPR002345">
    <property type="entry name" value="Lipocalin"/>
</dbReference>
<accession>A0A9B0T551</accession>
<dbReference type="PANTHER" id="PTHR11430:SF65">
    <property type="entry name" value="ODORANT-BINDING PROTEIN 1A-RELATED"/>
    <property type="match status" value="1"/>
</dbReference>
<sequence length="175" mass="19986">MKTLLVTLVLGIICAAQDSLLQDPCTQVTGPWRTTYTASDNKEAIEENHPMRVYFRYMQCMSLGLAIRVDFYSKENDQCILQHQLGLKTSENFYTTNYAGMVDFTILYYSDRFMVMYGINTNNGKTSKVIGAITQNDDISDAEYQIFLSLTKAKEIPEDSIIKVIETDTCPDNYY</sequence>
<feature type="signal peptide" evidence="4">
    <location>
        <begin position="1"/>
        <end position="16"/>
    </location>
</feature>
<evidence type="ECO:0000256" key="1">
    <source>
        <dbReference type="ARBA" id="ARBA00004613"/>
    </source>
</evidence>
<dbReference type="GO" id="GO:0005615">
    <property type="term" value="C:extracellular space"/>
    <property type="evidence" value="ECO:0007669"/>
    <property type="project" value="TreeGrafter"/>
</dbReference>
<evidence type="ECO:0000259" key="5">
    <source>
        <dbReference type="Pfam" id="PF00061"/>
    </source>
</evidence>
<dbReference type="PRINTS" id="PR01173">
    <property type="entry name" value="ODORANTBNDNG"/>
</dbReference>
<dbReference type="InterPro" id="IPR000566">
    <property type="entry name" value="Lipocln_cytosolic_FA-bd_dom"/>
</dbReference>
<dbReference type="InterPro" id="IPR002448">
    <property type="entry name" value="OBP-like"/>
</dbReference>
<keyword evidence="4" id="KW-0732">Signal</keyword>
<dbReference type="PANTHER" id="PTHR11430">
    <property type="entry name" value="LIPOCALIN"/>
    <property type="match status" value="1"/>
</dbReference>
<evidence type="ECO:0000256" key="4">
    <source>
        <dbReference type="SAM" id="SignalP"/>
    </source>
</evidence>
<evidence type="ECO:0000256" key="2">
    <source>
        <dbReference type="ARBA" id="ARBA00006889"/>
    </source>
</evidence>
<dbReference type="Proteomes" id="UP000504623">
    <property type="component" value="Unplaced"/>
</dbReference>
<comment type="similarity">
    <text evidence="2">Belongs to the calycin superfamily. Lipocalin family.</text>
</comment>
<dbReference type="SUPFAM" id="SSF50814">
    <property type="entry name" value="Lipocalins"/>
    <property type="match status" value="1"/>
</dbReference>
<name>A0A9B0T551_CHRAS</name>
<dbReference type="OrthoDB" id="9450562at2759"/>